<dbReference type="AlphaFoldDB" id="A0A840YJ64"/>
<organism evidence="1 2">
    <name type="scientific">Sphingomonas xinjiangensis</name>
    <dbReference type="NCBI Taxonomy" id="643568"/>
    <lineage>
        <taxon>Bacteria</taxon>
        <taxon>Pseudomonadati</taxon>
        <taxon>Pseudomonadota</taxon>
        <taxon>Alphaproteobacteria</taxon>
        <taxon>Sphingomonadales</taxon>
        <taxon>Sphingomonadaceae</taxon>
        <taxon>Sphingomonas</taxon>
    </lineage>
</organism>
<dbReference type="GO" id="GO:0016853">
    <property type="term" value="F:isomerase activity"/>
    <property type="evidence" value="ECO:0007669"/>
    <property type="project" value="UniProtKB-KW"/>
</dbReference>
<proteinExistence type="predicted"/>
<evidence type="ECO:0000313" key="1">
    <source>
        <dbReference type="EMBL" id="MBB5712179.1"/>
    </source>
</evidence>
<comment type="caution">
    <text evidence="1">The sequence shown here is derived from an EMBL/GenBank/DDBJ whole genome shotgun (WGS) entry which is preliminary data.</text>
</comment>
<keyword evidence="2" id="KW-1185">Reference proteome</keyword>
<dbReference type="SUPFAM" id="SSF109998">
    <property type="entry name" value="Triger factor/SurA peptide-binding domain-like"/>
    <property type="match status" value="1"/>
</dbReference>
<reference evidence="1 2" key="1">
    <citation type="submission" date="2020-08" db="EMBL/GenBank/DDBJ databases">
        <title>Genomic Encyclopedia of Type Strains, Phase IV (KMG-IV): sequencing the most valuable type-strain genomes for metagenomic binning, comparative biology and taxonomic classification.</title>
        <authorList>
            <person name="Goeker M."/>
        </authorList>
    </citation>
    <scope>NUCLEOTIDE SEQUENCE [LARGE SCALE GENOMIC DNA]</scope>
    <source>
        <strain evidence="1 2">DSM 26736</strain>
    </source>
</reference>
<sequence>MSVHIRHGARRAVFLAGSALIVALGTNACGGPKPGGQTVAVVDGEPVTQAELDVDRTVDQSTGDQSSRNIALQSLINRKLFVAAAKEQKLDKDPNFRLQADRQEEILLARKYLEQVTAGVSSMISEADINNYLAQHPQYGEGRKIVNINQIQFTMPTDKGIIAKLQNARSLGEIAQLLQQNGVTNKPTNISLDSAILPHQMFDGLVKSLSGEPLILADGQSSLAQVATSMTDAPLPSDKAQAIARKALERVRVTERLRQQADALRGSVKIEYAKGYGPAKSPTS</sequence>
<name>A0A840YJ64_9SPHN</name>
<accession>A0A840YJ64</accession>
<dbReference type="EMBL" id="JACIJF010000013">
    <property type="protein sequence ID" value="MBB5712179.1"/>
    <property type="molecule type" value="Genomic_DNA"/>
</dbReference>
<dbReference type="Gene3D" id="1.10.8.1040">
    <property type="match status" value="1"/>
</dbReference>
<protein>
    <submittedName>
        <fullName evidence="1">EpsD family peptidyl-prolyl cis-trans isomerase</fullName>
    </submittedName>
</protein>
<dbReference type="InterPro" id="IPR027304">
    <property type="entry name" value="Trigger_fact/SurA_dom_sf"/>
</dbReference>
<dbReference type="RefSeq" id="WP_184090263.1">
    <property type="nucleotide sequence ID" value="NZ_JACIJF010000013.1"/>
</dbReference>
<gene>
    <name evidence="1" type="ORF">FHT02_003436</name>
</gene>
<evidence type="ECO:0000313" key="2">
    <source>
        <dbReference type="Proteomes" id="UP000527143"/>
    </source>
</evidence>
<dbReference type="Proteomes" id="UP000527143">
    <property type="component" value="Unassembled WGS sequence"/>
</dbReference>
<keyword evidence="1" id="KW-0413">Isomerase</keyword>